<sequence length="185" mass="21446">MSSIPLYVYVIFVLFTEDVTFRTHIVQVCKKAFKNLGFLLRQTHDFLNTAAVKSFYNALVRNNLETSAIIWNPYEPKYSLMLEKIQNKFTRYLYLRQYGVYPFIPLMYPTLCLIGMVGYYKLGGYIFMILRVRLNNPEILKSLRFLVSNPRLRQGAEGRVAGPTNCSYKSFITTTVSNSFLGQSI</sequence>
<gene>
    <name evidence="2" type="ORF">PARMNEM_LOCUS5461</name>
</gene>
<accession>A0AAV1KQK5</accession>
<keyword evidence="1" id="KW-0472">Membrane</keyword>
<protein>
    <submittedName>
        <fullName evidence="2">Uncharacterized protein</fullName>
    </submittedName>
</protein>
<feature type="transmembrane region" description="Helical" evidence="1">
    <location>
        <begin position="98"/>
        <end position="120"/>
    </location>
</feature>
<organism evidence="2 3">
    <name type="scientific">Parnassius mnemosyne</name>
    <name type="common">clouded apollo</name>
    <dbReference type="NCBI Taxonomy" id="213953"/>
    <lineage>
        <taxon>Eukaryota</taxon>
        <taxon>Metazoa</taxon>
        <taxon>Ecdysozoa</taxon>
        <taxon>Arthropoda</taxon>
        <taxon>Hexapoda</taxon>
        <taxon>Insecta</taxon>
        <taxon>Pterygota</taxon>
        <taxon>Neoptera</taxon>
        <taxon>Endopterygota</taxon>
        <taxon>Lepidoptera</taxon>
        <taxon>Glossata</taxon>
        <taxon>Ditrysia</taxon>
        <taxon>Papilionoidea</taxon>
        <taxon>Papilionidae</taxon>
        <taxon>Parnassiinae</taxon>
        <taxon>Parnassini</taxon>
        <taxon>Parnassius</taxon>
        <taxon>Driopa</taxon>
    </lineage>
</organism>
<name>A0AAV1KQK5_9NEOP</name>
<dbReference type="EMBL" id="CAVLGL010000068">
    <property type="protein sequence ID" value="CAK1584152.1"/>
    <property type="molecule type" value="Genomic_DNA"/>
</dbReference>
<comment type="caution">
    <text evidence="2">The sequence shown here is derived from an EMBL/GenBank/DDBJ whole genome shotgun (WGS) entry which is preliminary data.</text>
</comment>
<evidence type="ECO:0000256" key="1">
    <source>
        <dbReference type="SAM" id="Phobius"/>
    </source>
</evidence>
<evidence type="ECO:0000313" key="3">
    <source>
        <dbReference type="Proteomes" id="UP001314205"/>
    </source>
</evidence>
<keyword evidence="1" id="KW-0812">Transmembrane</keyword>
<evidence type="ECO:0000313" key="2">
    <source>
        <dbReference type="EMBL" id="CAK1584152.1"/>
    </source>
</evidence>
<keyword evidence="3" id="KW-1185">Reference proteome</keyword>
<dbReference type="AlphaFoldDB" id="A0AAV1KQK5"/>
<feature type="transmembrane region" description="Helical" evidence="1">
    <location>
        <begin position="6"/>
        <end position="25"/>
    </location>
</feature>
<keyword evidence="1" id="KW-1133">Transmembrane helix</keyword>
<proteinExistence type="predicted"/>
<reference evidence="2 3" key="1">
    <citation type="submission" date="2023-11" db="EMBL/GenBank/DDBJ databases">
        <authorList>
            <person name="Hedman E."/>
            <person name="Englund M."/>
            <person name="Stromberg M."/>
            <person name="Nyberg Akerstrom W."/>
            <person name="Nylinder S."/>
            <person name="Jareborg N."/>
            <person name="Kallberg Y."/>
            <person name="Kronander E."/>
        </authorList>
    </citation>
    <scope>NUCLEOTIDE SEQUENCE [LARGE SCALE GENOMIC DNA]</scope>
</reference>
<dbReference type="Proteomes" id="UP001314205">
    <property type="component" value="Unassembled WGS sequence"/>
</dbReference>